<proteinExistence type="predicted"/>
<dbReference type="AlphaFoldDB" id="A0A2T0PPM8"/>
<comment type="caution">
    <text evidence="1">The sequence shown here is derived from an EMBL/GenBank/DDBJ whole genome shotgun (WGS) entry which is preliminary data.</text>
</comment>
<name>A0A2T0PPM8_9ACTN</name>
<dbReference type="RefSeq" id="WP_106253797.1">
    <property type="nucleotide sequence ID" value="NZ_PVZC01000016.1"/>
</dbReference>
<reference evidence="1 2" key="1">
    <citation type="submission" date="2018-03" db="EMBL/GenBank/DDBJ databases">
        <title>Genomic Encyclopedia of Archaeal and Bacterial Type Strains, Phase II (KMG-II): from individual species to whole genera.</title>
        <authorList>
            <person name="Goeker M."/>
        </authorList>
    </citation>
    <scope>NUCLEOTIDE SEQUENCE [LARGE SCALE GENOMIC DNA]</scope>
    <source>
        <strain evidence="1 2">DSM 45601</strain>
    </source>
</reference>
<evidence type="ECO:0000313" key="1">
    <source>
        <dbReference type="EMBL" id="PRX90852.1"/>
    </source>
</evidence>
<organism evidence="1 2">
    <name type="scientific">Allonocardiopsis opalescens</name>
    <dbReference type="NCBI Taxonomy" id="1144618"/>
    <lineage>
        <taxon>Bacteria</taxon>
        <taxon>Bacillati</taxon>
        <taxon>Actinomycetota</taxon>
        <taxon>Actinomycetes</taxon>
        <taxon>Streptosporangiales</taxon>
        <taxon>Allonocardiopsis</taxon>
    </lineage>
</organism>
<sequence>MSARVLVGQLGIADVFAVPADTMPPGMVGVLTNDGASIQAEMPAPTWPEFDRAELMRQARAFVGLLIPGGTR</sequence>
<dbReference type="Proteomes" id="UP000237846">
    <property type="component" value="Unassembled WGS sequence"/>
</dbReference>
<evidence type="ECO:0000313" key="2">
    <source>
        <dbReference type="Proteomes" id="UP000237846"/>
    </source>
</evidence>
<protein>
    <submittedName>
        <fullName evidence="1">Uncharacterized protein</fullName>
    </submittedName>
</protein>
<accession>A0A2T0PPM8</accession>
<keyword evidence="2" id="KW-1185">Reference proteome</keyword>
<gene>
    <name evidence="1" type="ORF">CLV72_11648</name>
</gene>
<dbReference type="EMBL" id="PVZC01000016">
    <property type="protein sequence ID" value="PRX90852.1"/>
    <property type="molecule type" value="Genomic_DNA"/>
</dbReference>